<gene>
    <name evidence="2" type="ORF">LCGC14_0663850</name>
</gene>
<dbReference type="AlphaFoldDB" id="A0A0F9QSX1"/>
<name>A0A0F9QSX1_9ZZZZ</name>
<accession>A0A0F9QSX1</accession>
<dbReference type="Pfam" id="PF01850">
    <property type="entry name" value="PIN"/>
    <property type="match status" value="1"/>
</dbReference>
<dbReference type="Gene3D" id="3.40.50.1010">
    <property type="entry name" value="5'-nuclease"/>
    <property type="match status" value="1"/>
</dbReference>
<dbReference type="EMBL" id="LAZR01001281">
    <property type="protein sequence ID" value="KKN47355.1"/>
    <property type="molecule type" value="Genomic_DNA"/>
</dbReference>
<dbReference type="SUPFAM" id="SSF88723">
    <property type="entry name" value="PIN domain-like"/>
    <property type="match status" value="1"/>
</dbReference>
<evidence type="ECO:0000313" key="2">
    <source>
        <dbReference type="EMBL" id="KKN47355.1"/>
    </source>
</evidence>
<sequence length="137" mass="15447">MIAECFLDTNVLIYAALGRFSEPKKYRRALELAETVNYSTSAQVLQEFYVNAVRKSDKPLTPAKAAEWVTVIARKPCQDLDRSVVFAGIENTMKYQVSYWDGGIIATAERLGVDFLYSEDLNYGQTYGTVKVVNPFL</sequence>
<organism evidence="2">
    <name type="scientific">marine sediment metagenome</name>
    <dbReference type="NCBI Taxonomy" id="412755"/>
    <lineage>
        <taxon>unclassified sequences</taxon>
        <taxon>metagenomes</taxon>
        <taxon>ecological metagenomes</taxon>
    </lineage>
</organism>
<feature type="domain" description="PIN" evidence="1">
    <location>
        <begin position="6"/>
        <end position="123"/>
    </location>
</feature>
<reference evidence="2" key="1">
    <citation type="journal article" date="2015" name="Nature">
        <title>Complex archaea that bridge the gap between prokaryotes and eukaryotes.</title>
        <authorList>
            <person name="Spang A."/>
            <person name="Saw J.H."/>
            <person name="Jorgensen S.L."/>
            <person name="Zaremba-Niedzwiedzka K."/>
            <person name="Martijn J."/>
            <person name="Lind A.E."/>
            <person name="van Eijk R."/>
            <person name="Schleper C."/>
            <person name="Guy L."/>
            <person name="Ettema T.J."/>
        </authorList>
    </citation>
    <scope>NUCLEOTIDE SEQUENCE</scope>
</reference>
<evidence type="ECO:0000259" key="1">
    <source>
        <dbReference type="Pfam" id="PF01850"/>
    </source>
</evidence>
<protein>
    <recommendedName>
        <fullName evidence="1">PIN domain-containing protein</fullName>
    </recommendedName>
</protein>
<comment type="caution">
    <text evidence="2">The sequence shown here is derived from an EMBL/GenBank/DDBJ whole genome shotgun (WGS) entry which is preliminary data.</text>
</comment>
<dbReference type="InterPro" id="IPR002716">
    <property type="entry name" value="PIN_dom"/>
</dbReference>
<proteinExistence type="predicted"/>
<dbReference type="InterPro" id="IPR029060">
    <property type="entry name" value="PIN-like_dom_sf"/>
</dbReference>
<dbReference type="CDD" id="cd18692">
    <property type="entry name" value="PIN_VapC-like"/>
    <property type="match status" value="1"/>
</dbReference>